<dbReference type="Proteomes" id="UP000694005">
    <property type="component" value="Chromosome A10"/>
</dbReference>
<accession>A0A8D9I5W8</accession>
<proteinExistence type="predicted"/>
<organism evidence="1 2">
    <name type="scientific">Brassica campestris</name>
    <name type="common">Field mustard</name>
    <dbReference type="NCBI Taxonomy" id="3711"/>
    <lineage>
        <taxon>Eukaryota</taxon>
        <taxon>Viridiplantae</taxon>
        <taxon>Streptophyta</taxon>
        <taxon>Embryophyta</taxon>
        <taxon>Tracheophyta</taxon>
        <taxon>Spermatophyta</taxon>
        <taxon>Magnoliopsida</taxon>
        <taxon>eudicotyledons</taxon>
        <taxon>Gunneridae</taxon>
        <taxon>Pentapetalae</taxon>
        <taxon>rosids</taxon>
        <taxon>malvids</taxon>
        <taxon>Brassicales</taxon>
        <taxon>Brassicaceae</taxon>
        <taxon>Brassiceae</taxon>
        <taxon>Brassica</taxon>
    </lineage>
</organism>
<dbReference type="AlphaFoldDB" id="A0A8D9I5W8"/>
<sequence>MTLLFFDPRETITRCKLSSLYTDEAVGMLLSDHWFHFLRWVCVCSSSVQTVFAL</sequence>
<dbReference type="EMBL" id="LS974626">
    <property type="protein sequence ID" value="CAG7911399.1"/>
    <property type="molecule type" value="Genomic_DNA"/>
</dbReference>
<dbReference type="Gramene" id="A10p26450.2_BraZ1">
    <property type="protein sequence ID" value="A10p26450.2_BraZ1.CDS"/>
    <property type="gene ID" value="A10g26450.2_BraZ1"/>
</dbReference>
<name>A0A8D9I5W8_BRACM</name>
<evidence type="ECO:0000313" key="1">
    <source>
        <dbReference type="EMBL" id="CAG7911399.1"/>
    </source>
</evidence>
<gene>
    <name evidence="1" type="ORF">BRAPAZ1V2_A10P26450.2</name>
</gene>
<evidence type="ECO:0000313" key="2">
    <source>
        <dbReference type="Proteomes" id="UP000694005"/>
    </source>
</evidence>
<reference evidence="1 2" key="1">
    <citation type="submission" date="2021-07" db="EMBL/GenBank/DDBJ databases">
        <authorList>
            <consortium name="Genoscope - CEA"/>
            <person name="William W."/>
        </authorList>
    </citation>
    <scope>NUCLEOTIDE SEQUENCE [LARGE SCALE GENOMIC DNA]</scope>
</reference>
<protein>
    <submittedName>
        <fullName evidence="1">Uncharacterized protein</fullName>
    </submittedName>
</protein>